<feature type="transmembrane region" description="Helical" evidence="2">
    <location>
        <begin position="48"/>
        <end position="67"/>
    </location>
</feature>
<feature type="region of interest" description="Disordered" evidence="1">
    <location>
        <begin position="72"/>
        <end position="91"/>
    </location>
</feature>
<dbReference type="AlphaFoldDB" id="D6U410"/>
<keyword evidence="4" id="KW-1185">Reference proteome</keyword>
<organism evidence="3 4">
    <name type="scientific">Ktedonobacter racemifer DSM 44963</name>
    <dbReference type="NCBI Taxonomy" id="485913"/>
    <lineage>
        <taxon>Bacteria</taxon>
        <taxon>Bacillati</taxon>
        <taxon>Chloroflexota</taxon>
        <taxon>Ktedonobacteria</taxon>
        <taxon>Ktedonobacterales</taxon>
        <taxon>Ktedonobacteraceae</taxon>
        <taxon>Ktedonobacter</taxon>
    </lineage>
</organism>
<dbReference type="Proteomes" id="UP000004508">
    <property type="component" value="Unassembled WGS sequence"/>
</dbReference>
<dbReference type="OrthoDB" id="166982at2"/>
<protein>
    <submittedName>
        <fullName evidence="3">Uncharacterized protein</fullName>
    </submittedName>
</protein>
<gene>
    <name evidence="3" type="ORF">Krac_1954</name>
</gene>
<comment type="caution">
    <text evidence="3">The sequence shown here is derived from an EMBL/GenBank/DDBJ whole genome shotgun (WGS) entry which is preliminary data.</text>
</comment>
<dbReference type="STRING" id="485913.Krac_1954"/>
<evidence type="ECO:0000313" key="3">
    <source>
        <dbReference type="EMBL" id="EFH81248.1"/>
    </source>
</evidence>
<evidence type="ECO:0000313" key="4">
    <source>
        <dbReference type="Proteomes" id="UP000004508"/>
    </source>
</evidence>
<accession>D6U410</accession>
<evidence type="ECO:0000256" key="2">
    <source>
        <dbReference type="SAM" id="Phobius"/>
    </source>
</evidence>
<keyword evidence="2" id="KW-0472">Membrane</keyword>
<name>D6U410_KTERA</name>
<proteinExistence type="predicted"/>
<dbReference type="RefSeq" id="WP_007918486.1">
    <property type="nucleotide sequence ID" value="NZ_ADVG01000004.1"/>
</dbReference>
<dbReference type="eggNOG" id="ENOG502ZNIU">
    <property type="taxonomic scope" value="Bacteria"/>
</dbReference>
<feature type="transmembrane region" description="Helical" evidence="2">
    <location>
        <begin position="9"/>
        <end position="28"/>
    </location>
</feature>
<evidence type="ECO:0000256" key="1">
    <source>
        <dbReference type="SAM" id="MobiDB-lite"/>
    </source>
</evidence>
<dbReference type="EMBL" id="ADVG01000004">
    <property type="protein sequence ID" value="EFH81248.1"/>
    <property type="molecule type" value="Genomic_DNA"/>
</dbReference>
<keyword evidence="2" id="KW-1133">Transmembrane helix</keyword>
<keyword evidence="2" id="KW-0812">Transmembrane</keyword>
<dbReference type="InParanoid" id="D6U410"/>
<sequence length="91" mass="9537">MNPVALRRIAIAGLILTLLVAIDGIYMVVTNYNPDDTSGHMSHLSDGATVLIAAALLLIITVVAFVLSQRTQPGQVSVPQPAAITEAEGQE</sequence>
<reference evidence="3 4" key="1">
    <citation type="journal article" date="2011" name="Stand. Genomic Sci.">
        <title>Non-contiguous finished genome sequence and contextual data of the filamentous soil bacterium Ktedonobacter racemifer type strain (SOSP1-21).</title>
        <authorList>
            <person name="Chang Y.J."/>
            <person name="Land M."/>
            <person name="Hauser L."/>
            <person name="Chertkov O."/>
            <person name="Del Rio T.G."/>
            <person name="Nolan M."/>
            <person name="Copeland A."/>
            <person name="Tice H."/>
            <person name="Cheng J.F."/>
            <person name="Lucas S."/>
            <person name="Han C."/>
            <person name="Goodwin L."/>
            <person name="Pitluck S."/>
            <person name="Ivanova N."/>
            <person name="Ovchinikova G."/>
            <person name="Pati A."/>
            <person name="Chen A."/>
            <person name="Palaniappan K."/>
            <person name="Mavromatis K."/>
            <person name="Liolios K."/>
            <person name="Brettin T."/>
            <person name="Fiebig A."/>
            <person name="Rohde M."/>
            <person name="Abt B."/>
            <person name="Goker M."/>
            <person name="Detter J.C."/>
            <person name="Woyke T."/>
            <person name="Bristow J."/>
            <person name="Eisen J.A."/>
            <person name="Markowitz V."/>
            <person name="Hugenholtz P."/>
            <person name="Kyrpides N.C."/>
            <person name="Klenk H.P."/>
            <person name="Lapidus A."/>
        </authorList>
    </citation>
    <scope>NUCLEOTIDE SEQUENCE [LARGE SCALE GENOMIC DNA]</scope>
    <source>
        <strain evidence="4">DSM 44963</strain>
    </source>
</reference>